<gene>
    <name evidence="6" type="primary">lptA</name>
    <name evidence="6" type="ORF">P1J78_10665</name>
</gene>
<dbReference type="NCBIfam" id="TIGR03002">
    <property type="entry name" value="outer_YhbN_LptA"/>
    <property type="match status" value="1"/>
</dbReference>
<dbReference type="PANTHER" id="PTHR36504:SF1">
    <property type="entry name" value="LIPOPOLYSACCHARIDE EXPORT SYSTEM PROTEIN LPTA"/>
    <property type="match status" value="1"/>
</dbReference>
<feature type="chain" id="PRO_5042098632" evidence="4">
    <location>
        <begin position="27"/>
        <end position="170"/>
    </location>
</feature>
<evidence type="ECO:0000313" key="6">
    <source>
        <dbReference type="EMBL" id="MDF0601191.1"/>
    </source>
</evidence>
<dbReference type="PANTHER" id="PTHR36504">
    <property type="entry name" value="LIPOPOLYSACCHARIDE EXPORT SYSTEM PROTEIN LPTA"/>
    <property type="match status" value="1"/>
</dbReference>
<evidence type="ECO:0000256" key="1">
    <source>
        <dbReference type="ARBA" id="ARBA00022448"/>
    </source>
</evidence>
<evidence type="ECO:0000313" key="7">
    <source>
        <dbReference type="Proteomes" id="UP001220964"/>
    </source>
</evidence>
<dbReference type="InterPro" id="IPR005653">
    <property type="entry name" value="OstA-like_N"/>
</dbReference>
<keyword evidence="2 4" id="KW-0732">Signal</keyword>
<dbReference type="GO" id="GO:0009279">
    <property type="term" value="C:cell outer membrane"/>
    <property type="evidence" value="ECO:0007669"/>
    <property type="project" value="TreeGrafter"/>
</dbReference>
<dbReference type="GO" id="GO:0015920">
    <property type="term" value="P:lipopolysaccharide transport"/>
    <property type="evidence" value="ECO:0007669"/>
    <property type="project" value="InterPro"/>
</dbReference>
<protein>
    <submittedName>
        <fullName evidence="6">Lipopolysaccharide transport periplasmic protein LptA</fullName>
    </submittedName>
</protein>
<proteinExistence type="predicted"/>
<sequence>MTALTRFLTALWAVFLVFAAAGPAAAQGADVSLGIADFDNSQPVEITSESLSVNQQAGNATFEGNVIVGQGEMVLTCDRMVVEYGADEGGRNDIRVIWLYGGVTFVGPSEAAEADSATYTLADETIVLTGNVLVTQGATAISSDRLIYNLQSGSGRMEGRVKTILNPGSN</sequence>
<dbReference type="GO" id="GO:0001530">
    <property type="term" value="F:lipopolysaccharide binding"/>
    <property type="evidence" value="ECO:0007669"/>
    <property type="project" value="InterPro"/>
</dbReference>
<feature type="signal peptide" evidence="4">
    <location>
        <begin position="1"/>
        <end position="26"/>
    </location>
</feature>
<dbReference type="GO" id="GO:0017089">
    <property type="term" value="F:glycolipid transfer activity"/>
    <property type="evidence" value="ECO:0007669"/>
    <property type="project" value="TreeGrafter"/>
</dbReference>
<dbReference type="RefSeq" id="WP_275567329.1">
    <property type="nucleotide sequence ID" value="NZ_JARGYC010000023.1"/>
</dbReference>
<dbReference type="Gene3D" id="2.60.450.10">
    <property type="entry name" value="Lipopolysaccharide (LPS) transport protein A like domain"/>
    <property type="match status" value="1"/>
</dbReference>
<dbReference type="EMBL" id="JARGYC010000023">
    <property type="protein sequence ID" value="MDF0601191.1"/>
    <property type="molecule type" value="Genomic_DNA"/>
</dbReference>
<dbReference type="GO" id="GO:0030288">
    <property type="term" value="C:outer membrane-bounded periplasmic space"/>
    <property type="evidence" value="ECO:0007669"/>
    <property type="project" value="TreeGrafter"/>
</dbReference>
<dbReference type="InterPro" id="IPR014340">
    <property type="entry name" value="LptA"/>
</dbReference>
<keyword evidence="3" id="KW-0574">Periplasm</keyword>
<keyword evidence="1" id="KW-0813">Transport</keyword>
<evidence type="ECO:0000259" key="5">
    <source>
        <dbReference type="Pfam" id="PF03968"/>
    </source>
</evidence>
<keyword evidence="7" id="KW-1185">Reference proteome</keyword>
<feature type="domain" description="Organic solvent tolerance-like N-terminal" evidence="5">
    <location>
        <begin position="45"/>
        <end position="153"/>
    </location>
</feature>
<dbReference type="Pfam" id="PF03968">
    <property type="entry name" value="LptD_N"/>
    <property type="match status" value="1"/>
</dbReference>
<accession>A0AAE3NRN5</accession>
<comment type="caution">
    <text evidence="6">The sequence shown here is derived from an EMBL/GenBank/DDBJ whole genome shotgun (WGS) entry which is preliminary data.</text>
</comment>
<dbReference type="Proteomes" id="UP001220964">
    <property type="component" value="Unassembled WGS sequence"/>
</dbReference>
<evidence type="ECO:0000256" key="4">
    <source>
        <dbReference type="SAM" id="SignalP"/>
    </source>
</evidence>
<evidence type="ECO:0000256" key="2">
    <source>
        <dbReference type="ARBA" id="ARBA00022729"/>
    </source>
</evidence>
<dbReference type="InterPro" id="IPR052037">
    <property type="entry name" value="LPS_export_LptA"/>
</dbReference>
<evidence type="ECO:0000256" key="3">
    <source>
        <dbReference type="ARBA" id="ARBA00022764"/>
    </source>
</evidence>
<dbReference type="AlphaFoldDB" id="A0AAE3NRN5"/>
<reference evidence="6" key="1">
    <citation type="submission" date="2023-03" db="EMBL/GenBank/DDBJ databases">
        <title>Multiphase analysis and comparison of six strains from genera Psychromarinibacter, Lutimaribacter, and Maritimibacter, including a novel species: Psychromarinibacter sediminicola sp. nov.</title>
        <authorList>
            <person name="Wang Y.-H."/>
            <person name="Ye M.-Q."/>
            <person name="Du Z.-J."/>
        </authorList>
    </citation>
    <scope>NUCLEOTIDE SEQUENCE</scope>
    <source>
        <strain evidence="6">C21-152</strain>
    </source>
</reference>
<organism evidence="6 7">
    <name type="scientific">Psychromarinibacter sediminicola</name>
    <dbReference type="NCBI Taxonomy" id="3033385"/>
    <lineage>
        <taxon>Bacteria</taxon>
        <taxon>Pseudomonadati</taxon>
        <taxon>Pseudomonadota</taxon>
        <taxon>Alphaproteobacteria</taxon>
        <taxon>Rhodobacterales</taxon>
        <taxon>Paracoccaceae</taxon>
        <taxon>Psychromarinibacter</taxon>
    </lineage>
</organism>
<name>A0AAE3NRN5_9RHOB</name>